<keyword evidence="3 6" id="KW-0812">Transmembrane</keyword>
<evidence type="ECO:0000313" key="7">
    <source>
        <dbReference type="Proteomes" id="UP000695007"/>
    </source>
</evidence>
<protein>
    <submittedName>
        <fullName evidence="8">Protein TAPT1 homolog isoform X1</fullName>
    </submittedName>
</protein>
<dbReference type="PANTHER" id="PTHR13317:SF4">
    <property type="entry name" value="TRANSMEMBRANE ANTERIOR POSTERIOR TRANSFORMATION PROTEIN 1 HOMOLOG"/>
    <property type="match status" value="1"/>
</dbReference>
<dbReference type="RefSeq" id="XP_011496038.1">
    <property type="nucleotide sequence ID" value="XM_011497736.1"/>
</dbReference>
<evidence type="ECO:0000256" key="1">
    <source>
        <dbReference type="ARBA" id="ARBA00004141"/>
    </source>
</evidence>
<feature type="transmembrane region" description="Helical" evidence="6">
    <location>
        <begin position="434"/>
        <end position="456"/>
    </location>
</feature>
<dbReference type="Proteomes" id="UP000695007">
    <property type="component" value="Unplaced"/>
</dbReference>
<dbReference type="GO" id="GO:0005789">
    <property type="term" value="C:endoplasmic reticulum membrane"/>
    <property type="evidence" value="ECO:0007669"/>
    <property type="project" value="TreeGrafter"/>
</dbReference>
<evidence type="ECO:0000256" key="2">
    <source>
        <dbReference type="ARBA" id="ARBA00008803"/>
    </source>
</evidence>
<evidence type="ECO:0000256" key="4">
    <source>
        <dbReference type="ARBA" id="ARBA00022989"/>
    </source>
</evidence>
<feature type="transmembrane region" description="Helical" evidence="6">
    <location>
        <begin position="159"/>
        <end position="177"/>
    </location>
</feature>
<keyword evidence="7" id="KW-1185">Reference proteome</keyword>
<accession>A0AAJ6YDG6</accession>
<sequence>MDCETNLNSLDYSDKKSVKFINLNKSCFNFRNIKVEDINPKWGTKEFFKKPTSITLKQNVSFREFLQTELTRGYQLHYDEAQFSARREKIYSFMKIPTEVEKFMTYGFFQCADSFLFIYTFLPLRFIIALWAIIIRPLKNYLGNSDYRRKNDGLLRPAEICDLLKGVIVLGCFVMTWKVDTSMMYHLVKSQSVIKLYIFYNMLEVGDRLFSAFGQDTIDALFWTATEPRSKNHTVHSQHLGTLPHLLFALTYVLLHSILVLFQATTLNVAINSSNKALLTIMMSNNFVELKGSVFKKFDKNNLFQLSCSDIRERFHLSMLLLAVSLQTMKEYAWRGDRLAVLLPDCVLLLFAEVLVDWVKHAFITRFNELRSTVYREYTISLAYDMAQTRQETAFSDPSDLVARRMGFIPLPLGVAIARVLCSTLTSSSKPANILLLFLAYFILISLRILINLMILGHACDLINTHAYSNKFIKKNNIDQKMDCFYTDTQNISTINQNIATAIYSNSSVNLNNICLNDALLKLEKTENNNRTTNSEIIYLQQSDNFSVRFTNVIRAGSEPILRQ</sequence>
<comment type="subcellular location">
    <subcellularLocation>
        <location evidence="1">Membrane</location>
        <topology evidence="1">Multi-pass membrane protein</topology>
    </subcellularLocation>
</comment>
<dbReference type="PANTHER" id="PTHR13317">
    <property type="entry name" value="TRANSMEMBRANE ANTERIOR POSTERIOR TRANSFORMATION PROTEIN 1 HOMOLOG"/>
    <property type="match status" value="1"/>
</dbReference>
<keyword evidence="4 6" id="KW-1133">Transmembrane helix</keyword>
<dbReference type="KEGG" id="csol:105360741"/>
<dbReference type="GO" id="GO:0036064">
    <property type="term" value="C:ciliary basal body"/>
    <property type="evidence" value="ECO:0007669"/>
    <property type="project" value="TreeGrafter"/>
</dbReference>
<name>A0AAJ6YDG6_9HYME</name>
<organism evidence="7 8">
    <name type="scientific">Ceratosolen solmsi marchali</name>
    <dbReference type="NCBI Taxonomy" id="326594"/>
    <lineage>
        <taxon>Eukaryota</taxon>
        <taxon>Metazoa</taxon>
        <taxon>Ecdysozoa</taxon>
        <taxon>Arthropoda</taxon>
        <taxon>Hexapoda</taxon>
        <taxon>Insecta</taxon>
        <taxon>Pterygota</taxon>
        <taxon>Neoptera</taxon>
        <taxon>Endopterygota</taxon>
        <taxon>Hymenoptera</taxon>
        <taxon>Apocrita</taxon>
        <taxon>Proctotrupomorpha</taxon>
        <taxon>Chalcidoidea</taxon>
        <taxon>Agaonidae</taxon>
        <taxon>Agaoninae</taxon>
        <taxon>Ceratosolen</taxon>
    </lineage>
</organism>
<evidence type="ECO:0000313" key="8">
    <source>
        <dbReference type="RefSeq" id="XP_011496038.1"/>
    </source>
</evidence>
<reference evidence="8" key="1">
    <citation type="submission" date="2025-08" db="UniProtKB">
        <authorList>
            <consortium name="RefSeq"/>
        </authorList>
    </citation>
    <scope>IDENTIFICATION</scope>
</reference>
<evidence type="ECO:0000256" key="6">
    <source>
        <dbReference type="SAM" id="Phobius"/>
    </source>
</evidence>
<keyword evidence="5 6" id="KW-0472">Membrane</keyword>
<proteinExistence type="inferred from homology"/>
<dbReference type="InterPro" id="IPR008010">
    <property type="entry name" value="Tatp1"/>
</dbReference>
<dbReference type="GeneID" id="105360741"/>
<dbReference type="Pfam" id="PF05346">
    <property type="entry name" value="DUF747"/>
    <property type="match status" value="1"/>
</dbReference>
<dbReference type="AlphaFoldDB" id="A0AAJ6YDG6"/>
<evidence type="ECO:0000256" key="5">
    <source>
        <dbReference type="ARBA" id="ARBA00023136"/>
    </source>
</evidence>
<feature type="transmembrane region" description="Helical" evidence="6">
    <location>
        <begin position="246"/>
        <end position="271"/>
    </location>
</feature>
<dbReference type="GO" id="GO:0045724">
    <property type="term" value="P:positive regulation of cilium assembly"/>
    <property type="evidence" value="ECO:0007669"/>
    <property type="project" value="TreeGrafter"/>
</dbReference>
<feature type="transmembrane region" description="Helical" evidence="6">
    <location>
        <begin position="116"/>
        <end position="138"/>
    </location>
</feature>
<comment type="similarity">
    <text evidence="2">Belongs to the TAPT1 family.</text>
</comment>
<evidence type="ECO:0000256" key="3">
    <source>
        <dbReference type="ARBA" id="ARBA00022692"/>
    </source>
</evidence>
<gene>
    <name evidence="8" type="primary">LOC105360741</name>
</gene>